<dbReference type="AlphaFoldDB" id="A0A160DWL3"/>
<keyword evidence="1" id="KW-0723">Serine/threonine-protein kinase</keyword>
<dbReference type="EMBL" id="CP015249">
    <property type="protein sequence ID" value="ANB18293.1"/>
    <property type="molecule type" value="Genomic_DNA"/>
</dbReference>
<keyword evidence="1" id="KW-0418">Kinase</keyword>
<dbReference type="KEGG" id="dko:I596_2282"/>
<dbReference type="GO" id="GO:0004674">
    <property type="term" value="F:protein serine/threonine kinase activity"/>
    <property type="evidence" value="ECO:0007669"/>
    <property type="project" value="UniProtKB-KW"/>
</dbReference>
<gene>
    <name evidence="1" type="ORF">I596_2282</name>
</gene>
<evidence type="ECO:0000313" key="1">
    <source>
        <dbReference type="EMBL" id="ANB18293.1"/>
    </source>
</evidence>
<dbReference type="OrthoDB" id="8028712at2"/>
<accession>A0A160DWL3</accession>
<dbReference type="PATRIC" id="fig|1300342.3.peg.2226"/>
<reference evidence="1 2" key="1">
    <citation type="submission" date="2016-04" db="EMBL/GenBank/DDBJ databases">
        <title>Complete genome sequence of Dokdonella koreensis DS-123T.</title>
        <authorList>
            <person name="Kim J.F."/>
            <person name="Lee H."/>
            <person name="Kwak M.-J."/>
        </authorList>
    </citation>
    <scope>NUCLEOTIDE SEQUENCE [LARGE SCALE GENOMIC DNA]</scope>
    <source>
        <strain evidence="1 2">DS-123</strain>
    </source>
</reference>
<protein>
    <submittedName>
        <fullName evidence="1">Mn2-dependent serine/threonine protein kinase</fullName>
    </submittedName>
</protein>
<organism evidence="1 2">
    <name type="scientific">Dokdonella koreensis DS-123</name>
    <dbReference type="NCBI Taxonomy" id="1300342"/>
    <lineage>
        <taxon>Bacteria</taxon>
        <taxon>Pseudomonadati</taxon>
        <taxon>Pseudomonadota</taxon>
        <taxon>Gammaproteobacteria</taxon>
        <taxon>Lysobacterales</taxon>
        <taxon>Rhodanobacteraceae</taxon>
        <taxon>Dokdonella</taxon>
    </lineage>
</organism>
<keyword evidence="2" id="KW-1185">Reference proteome</keyword>
<dbReference type="Proteomes" id="UP000076830">
    <property type="component" value="Chromosome"/>
</dbReference>
<sequence length="269" mass="29483">MAQRLLLDGRAVWLKRYAHRRRRLAHHALDFAARQLGIEPLRPDPVDSPEEAKCIESRRLGELAGQGVRVPRVLADGRDVLLLSDVGSSLSLRLREVAGSAEAVDLLVGGAALAIAETHRRGVYLGQPLPRNLTVSPDGFGFLDFEEDPGRVMPLDSAQARDWLLFASGVARRYQGRDHRALAGVLAAGLAQARAPVVARLDHAAGRLRFLERATRPFGERARALGRAVAALREALGFLALLAFTLLADYLPDRDFDLFGLSFLIDYLT</sequence>
<keyword evidence="1" id="KW-0808">Transferase</keyword>
<name>A0A160DWL3_9GAMM</name>
<dbReference type="STRING" id="1300342.I596_2282"/>
<proteinExistence type="predicted"/>
<dbReference type="RefSeq" id="WP_067647521.1">
    <property type="nucleotide sequence ID" value="NZ_CP015249.1"/>
</dbReference>
<evidence type="ECO:0000313" key="2">
    <source>
        <dbReference type="Proteomes" id="UP000076830"/>
    </source>
</evidence>